<comment type="caution">
    <text evidence="1">The sequence shown here is derived from an EMBL/GenBank/DDBJ whole genome shotgun (WGS) entry which is preliminary data.</text>
</comment>
<evidence type="ECO:0000313" key="1">
    <source>
        <dbReference type="EMBL" id="MFK9093521.1"/>
    </source>
</evidence>
<evidence type="ECO:0008006" key="3">
    <source>
        <dbReference type="Google" id="ProtNLM"/>
    </source>
</evidence>
<dbReference type="EMBL" id="JBJHQH010000015">
    <property type="protein sequence ID" value="MFK9093521.1"/>
    <property type="molecule type" value="Genomic_DNA"/>
</dbReference>
<sequence>MQIIEHTYKSNLPIKYVFSEGKANKDYLVVVFSAFSPEKADIKYSYNYIRSLQHIDCHRLFILDNFGPRGCYYLGANMDFEVETCVNSLISFFTRKYMISQNNVITAGSSKGGSAALYFGLKYHYGHIIAGAPQTKIADYVLNSAKDTAAYIFGISHPSRESIQKLDRIIFEQLDKEIVSELHLLSSENDSQFNVHIKPFLDLLDQKGIKGHVQINNEIKSHSQIAKHFPYFLQKVLYQLFGIDFEKSVTFSRDYLQKTYHYSIANNHICFKLDCHQLQDVEYAFYIILDNQVLEKVMYQDNPELVFPITRHGSYRIHYFVRSKQNGEKISNKTHEIEFTPTLVNSGLKLIEREGSI</sequence>
<name>A0ABW8RJC3_9BACI</name>
<evidence type="ECO:0000313" key="2">
    <source>
        <dbReference type="Proteomes" id="UP001623041"/>
    </source>
</evidence>
<dbReference type="InterPro" id="IPR029058">
    <property type="entry name" value="AB_hydrolase_fold"/>
</dbReference>
<gene>
    <name evidence="1" type="ORF">ACJEBI_18815</name>
</gene>
<dbReference type="SUPFAM" id="SSF53474">
    <property type="entry name" value="alpha/beta-Hydrolases"/>
    <property type="match status" value="1"/>
</dbReference>
<proteinExistence type="predicted"/>
<keyword evidence="2" id="KW-1185">Reference proteome</keyword>
<protein>
    <recommendedName>
        <fullName evidence="3">Two component regulator three Y domain-containing protein</fullName>
    </recommendedName>
</protein>
<reference evidence="1 2" key="1">
    <citation type="submission" date="2024-11" db="EMBL/GenBank/DDBJ databases">
        <authorList>
            <person name="Lucas J.A."/>
        </authorList>
    </citation>
    <scope>NUCLEOTIDE SEQUENCE [LARGE SCALE GENOMIC DNA]</scope>
    <source>
        <strain evidence="1 2">Z 5.4</strain>
    </source>
</reference>
<organism evidence="1 2">
    <name type="scientific">Bacillus salipaludis</name>
    <dbReference type="NCBI Taxonomy" id="2547811"/>
    <lineage>
        <taxon>Bacteria</taxon>
        <taxon>Bacillati</taxon>
        <taxon>Bacillota</taxon>
        <taxon>Bacilli</taxon>
        <taxon>Bacillales</taxon>
        <taxon>Bacillaceae</taxon>
        <taxon>Bacillus</taxon>
    </lineage>
</organism>
<dbReference type="Gene3D" id="3.40.50.1820">
    <property type="entry name" value="alpha/beta hydrolase"/>
    <property type="match status" value="1"/>
</dbReference>
<dbReference type="Proteomes" id="UP001623041">
    <property type="component" value="Unassembled WGS sequence"/>
</dbReference>
<accession>A0ABW8RJC3</accession>
<dbReference type="RefSeq" id="WP_406582032.1">
    <property type="nucleotide sequence ID" value="NZ_JBJHQH010000015.1"/>
</dbReference>